<name>A0A5B7DWS9_PORTR</name>
<keyword evidence="3" id="KW-1185">Reference proteome</keyword>
<evidence type="ECO:0000256" key="1">
    <source>
        <dbReference type="SAM" id="MobiDB-lite"/>
    </source>
</evidence>
<dbReference type="Proteomes" id="UP000324222">
    <property type="component" value="Unassembled WGS sequence"/>
</dbReference>
<proteinExistence type="predicted"/>
<feature type="region of interest" description="Disordered" evidence="1">
    <location>
        <begin position="52"/>
        <end position="84"/>
    </location>
</feature>
<reference evidence="2 3" key="1">
    <citation type="submission" date="2019-05" db="EMBL/GenBank/DDBJ databases">
        <title>Another draft genome of Portunus trituberculatus and its Hox gene families provides insights of decapod evolution.</title>
        <authorList>
            <person name="Jeong J.-H."/>
            <person name="Song I."/>
            <person name="Kim S."/>
            <person name="Choi T."/>
            <person name="Kim D."/>
            <person name="Ryu S."/>
            <person name="Kim W."/>
        </authorList>
    </citation>
    <scope>NUCLEOTIDE SEQUENCE [LARGE SCALE GENOMIC DNA]</scope>
    <source>
        <tissue evidence="2">Muscle</tissue>
    </source>
</reference>
<gene>
    <name evidence="2" type="ORF">E2C01_019263</name>
</gene>
<protein>
    <submittedName>
        <fullName evidence="2">Uncharacterized protein</fullName>
    </submittedName>
</protein>
<organism evidence="2 3">
    <name type="scientific">Portunus trituberculatus</name>
    <name type="common">Swimming crab</name>
    <name type="synonym">Neptunus trituberculatus</name>
    <dbReference type="NCBI Taxonomy" id="210409"/>
    <lineage>
        <taxon>Eukaryota</taxon>
        <taxon>Metazoa</taxon>
        <taxon>Ecdysozoa</taxon>
        <taxon>Arthropoda</taxon>
        <taxon>Crustacea</taxon>
        <taxon>Multicrustacea</taxon>
        <taxon>Malacostraca</taxon>
        <taxon>Eumalacostraca</taxon>
        <taxon>Eucarida</taxon>
        <taxon>Decapoda</taxon>
        <taxon>Pleocyemata</taxon>
        <taxon>Brachyura</taxon>
        <taxon>Eubrachyura</taxon>
        <taxon>Portunoidea</taxon>
        <taxon>Portunidae</taxon>
        <taxon>Portuninae</taxon>
        <taxon>Portunus</taxon>
    </lineage>
</organism>
<evidence type="ECO:0000313" key="2">
    <source>
        <dbReference type="EMBL" id="MPC26131.1"/>
    </source>
</evidence>
<comment type="caution">
    <text evidence="2">The sequence shown here is derived from an EMBL/GenBank/DDBJ whole genome shotgun (WGS) entry which is preliminary data.</text>
</comment>
<dbReference type="EMBL" id="VSRR010001558">
    <property type="protein sequence ID" value="MPC26131.1"/>
    <property type="molecule type" value="Genomic_DNA"/>
</dbReference>
<dbReference type="AlphaFoldDB" id="A0A5B7DWS9"/>
<evidence type="ECO:0000313" key="3">
    <source>
        <dbReference type="Proteomes" id="UP000324222"/>
    </source>
</evidence>
<accession>A0A5B7DWS9</accession>
<sequence>MYERGCVRVYVKAKNFTSASSPSPATASWGLSFRHLSISFTASLPACPARLGSKAGPGDGGLGARRDENAGGRVVDGVSDNAKA</sequence>